<keyword evidence="4" id="KW-0675">Receptor</keyword>
<dbReference type="InterPro" id="IPR037066">
    <property type="entry name" value="Plug_dom_sf"/>
</dbReference>
<dbReference type="PROSITE" id="PS52016">
    <property type="entry name" value="TONB_DEPENDENT_REC_3"/>
    <property type="match status" value="1"/>
</dbReference>
<protein>
    <submittedName>
        <fullName evidence="4">TonB-dependent receptor plug domain-containing protein</fullName>
    </submittedName>
</protein>
<accession>A0ABT3PW03</accession>
<dbReference type="RefSeq" id="WP_265787671.1">
    <property type="nucleotide sequence ID" value="NZ_BAABRS010000001.1"/>
</dbReference>
<dbReference type="EMBL" id="JAJNDC010000001">
    <property type="protein sequence ID" value="MCW9712022.1"/>
    <property type="molecule type" value="Genomic_DNA"/>
</dbReference>
<dbReference type="InterPro" id="IPR039426">
    <property type="entry name" value="TonB-dep_rcpt-like"/>
</dbReference>
<evidence type="ECO:0000313" key="5">
    <source>
        <dbReference type="Proteomes" id="UP001207337"/>
    </source>
</evidence>
<dbReference type="SUPFAM" id="SSF56935">
    <property type="entry name" value="Porins"/>
    <property type="match status" value="1"/>
</dbReference>
<comment type="subcellular location">
    <subcellularLocation>
        <location evidence="1">Cell outer membrane</location>
        <topology evidence="1">Multi-pass membrane protein</topology>
    </subcellularLocation>
</comment>
<organism evidence="4 5">
    <name type="scientific">Fodinibius salicampi</name>
    <dbReference type="NCBI Taxonomy" id="1920655"/>
    <lineage>
        <taxon>Bacteria</taxon>
        <taxon>Pseudomonadati</taxon>
        <taxon>Balneolota</taxon>
        <taxon>Balneolia</taxon>
        <taxon>Balneolales</taxon>
        <taxon>Balneolaceae</taxon>
        <taxon>Fodinibius</taxon>
    </lineage>
</organism>
<keyword evidence="1" id="KW-0812">Transmembrane</keyword>
<dbReference type="Proteomes" id="UP001207337">
    <property type="component" value="Unassembled WGS sequence"/>
</dbReference>
<comment type="similarity">
    <text evidence="1">Belongs to the TonB-dependent receptor family.</text>
</comment>
<keyword evidence="1" id="KW-1134">Transmembrane beta strand</keyword>
<proteinExistence type="inferred from homology"/>
<feature type="chain" id="PRO_5046075173" evidence="2">
    <location>
        <begin position="23"/>
        <end position="142"/>
    </location>
</feature>
<evidence type="ECO:0000259" key="3">
    <source>
        <dbReference type="Pfam" id="PF07715"/>
    </source>
</evidence>
<evidence type="ECO:0000256" key="2">
    <source>
        <dbReference type="SAM" id="SignalP"/>
    </source>
</evidence>
<reference evidence="4 5" key="1">
    <citation type="submission" date="2021-11" db="EMBL/GenBank/DDBJ databases">
        <title>Aliifidinibius sp. nov., a new bacterium isolated from saline soil.</title>
        <authorList>
            <person name="Galisteo C."/>
            <person name="De La Haba R."/>
            <person name="Sanchez-Porro C."/>
            <person name="Ventosa A."/>
        </authorList>
    </citation>
    <scope>NUCLEOTIDE SEQUENCE [LARGE SCALE GENOMIC DNA]</scope>
    <source>
        <strain evidence="4 5">KACC 190600</strain>
    </source>
</reference>
<dbReference type="Gene3D" id="2.170.130.10">
    <property type="entry name" value="TonB-dependent receptor, plug domain"/>
    <property type="match status" value="1"/>
</dbReference>
<keyword evidence="1" id="KW-0813">Transport</keyword>
<evidence type="ECO:0000313" key="4">
    <source>
        <dbReference type="EMBL" id="MCW9712022.1"/>
    </source>
</evidence>
<keyword evidence="2" id="KW-0732">Signal</keyword>
<keyword evidence="5" id="KW-1185">Reference proteome</keyword>
<name>A0ABT3PW03_9BACT</name>
<sequence length="142" mass="15128">MKNLIFLSILSMSLLFAGCSSSGTVIDSEKKENPRGSVSEGNNNFTSLADFLYRVPGVNVSGSGDNVTVIVRGINSFTSNITPLYVIDGTTVGYSYSRVNSMLSPKDIDYIRVLKDAEAATYGVRGGTGVVLIKTKGSNWDG</sequence>
<feature type="domain" description="TonB-dependent receptor plug" evidence="3">
    <location>
        <begin position="43"/>
        <end position="130"/>
    </location>
</feature>
<comment type="caution">
    <text evidence="4">The sequence shown here is derived from an EMBL/GenBank/DDBJ whole genome shotgun (WGS) entry which is preliminary data.</text>
</comment>
<dbReference type="PROSITE" id="PS51257">
    <property type="entry name" value="PROKAR_LIPOPROTEIN"/>
    <property type="match status" value="1"/>
</dbReference>
<gene>
    <name evidence="4" type="ORF">LQ318_03810</name>
</gene>
<dbReference type="InterPro" id="IPR012910">
    <property type="entry name" value="Plug_dom"/>
</dbReference>
<feature type="signal peptide" evidence="2">
    <location>
        <begin position="1"/>
        <end position="22"/>
    </location>
</feature>
<keyword evidence="1" id="KW-0998">Cell outer membrane</keyword>
<evidence type="ECO:0000256" key="1">
    <source>
        <dbReference type="PROSITE-ProRule" id="PRU01360"/>
    </source>
</evidence>
<keyword evidence="1" id="KW-0472">Membrane</keyword>
<dbReference type="Pfam" id="PF07715">
    <property type="entry name" value="Plug"/>
    <property type="match status" value="1"/>
</dbReference>